<keyword evidence="3" id="KW-0812">Transmembrane</keyword>
<dbReference type="Pfam" id="PF12799">
    <property type="entry name" value="LRR_4"/>
    <property type="match status" value="1"/>
</dbReference>
<dbReference type="FunFam" id="3.80.10.10:FF:000129">
    <property type="entry name" value="Leucine-rich repeat receptor-like kinase"/>
    <property type="match status" value="1"/>
</dbReference>
<dbReference type="FunFam" id="3.80.10.10:FF:000383">
    <property type="entry name" value="Leucine-rich repeat receptor protein kinase EMS1"/>
    <property type="match status" value="1"/>
</dbReference>
<dbReference type="AlphaFoldDB" id="A0AA35SXU9"/>
<keyword evidence="8" id="KW-0675">Receptor</keyword>
<sequence length="283" mass="29480">MWLHGNQLTGEIPKELGNLANLQSLDLSDNRLTGVIPKELGNLSNLQKLFLGGNLLTGCVPDGLRDVPNNDFVKLGLPFCSEHPCVSGGAVVDATTLGLVSDCGMLLAARDTLAGTAALNWSADTPIADWTGVALGEASGRVTEILLGGMGLNGNIPKQLGSLTNLQSLDLSDNRLTGSIAAELLDLSNLQELYLGGNLLTGCVPDGLRDVPNNDIARLGLPFCSEHPCLTGEIPPELGGLSNLTGLWLCVNQLTGEIPPELGGLSNLTGWSLTQPVDGRDSA</sequence>
<evidence type="ECO:0000256" key="7">
    <source>
        <dbReference type="ARBA" id="ARBA00023136"/>
    </source>
</evidence>
<keyword evidence="4" id="KW-0732">Signal</keyword>
<dbReference type="Gene3D" id="3.80.10.10">
    <property type="entry name" value="Ribonuclease Inhibitor"/>
    <property type="match status" value="3"/>
</dbReference>
<dbReference type="Pfam" id="PF13855">
    <property type="entry name" value="LRR_8"/>
    <property type="match status" value="1"/>
</dbReference>
<evidence type="ECO:0000313" key="9">
    <source>
        <dbReference type="Proteomes" id="UP001174909"/>
    </source>
</evidence>
<dbReference type="PROSITE" id="PS51450">
    <property type="entry name" value="LRR"/>
    <property type="match status" value="2"/>
</dbReference>
<evidence type="ECO:0000256" key="5">
    <source>
        <dbReference type="ARBA" id="ARBA00022737"/>
    </source>
</evidence>
<dbReference type="PRINTS" id="PR00019">
    <property type="entry name" value="LEURICHRPT"/>
</dbReference>
<dbReference type="SMART" id="SM00369">
    <property type="entry name" value="LRR_TYP"/>
    <property type="match status" value="5"/>
</dbReference>
<evidence type="ECO:0000256" key="4">
    <source>
        <dbReference type="ARBA" id="ARBA00022729"/>
    </source>
</evidence>
<evidence type="ECO:0000313" key="8">
    <source>
        <dbReference type="EMBL" id="CAI8037383.1"/>
    </source>
</evidence>
<dbReference type="InterPro" id="IPR003591">
    <property type="entry name" value="Leu-rich_rpt_typical-subtyp"/>
</dbReference>
<dbReference type="Pfam" id="PF00560">
    <property type="entry name" value="LRR_1"/>
    <property type="match status" value="1"/>
</dbReference>
<reference evidence="8" key="1">
    <citation type="submission" date="2023-03" db="EMBL/GenBank/DDBJ databases">
        <authorList>
            <person name="Steffen K."/>
            <person name="Cardenas P."/>
        </authorList>
    </citation>
    <scope>NUCLEOTIDE SEQUENCE</scope>
</reference>
<dbReference type="GO" id="GO:0016301">
    <property type="term" value="F:kinase activity"/>
    <property type="evidence" value="ECO:0007669"/>
    <property type="project" value="UniProtKB-KW"/>
</dbReference>
<keyword evidence="8" id="KW-0808">Transferase</keyword>
<accession>A0AA35SXU9</accession>
<keyword evidence="2" id="KW-0433">Leucine-rich repeat</keyword>
<dbReference type="InterPro" id="IPR032675">
    <property type="entry name" value="LRR_dom_sf"/>
</dbReference>
<dbReference type="PANTHER" id="PTHR48060">
    <property type="entry name" value="DNA DAMAGE-REPAIR/TOLERATION PROTEIN DRT100"/>
    <property type="match status" value="1"/>
</dbReference>
<evidence type="ECO:0000256" key="6">
    <source>
        <dbReference type="ARBA" id="ARBA00022989"/>
    </source>
</evidence>
<protein>
    <submittedName>
        <fullName evidence="8">LRR receptor-like serine/threonine-protein kinase GSO1</fullName>
    </submittedName>
</protein>
<keyword evidence="5" id="KW-0677">Repeat</keyword>
<dbReference type="Proteomes" id="UP001174909">
    <property type="component" value="Unassembled WGS sequence"/>
</dbReference>
<organism evidence="8 9">
    <name type="scientific">Geodia barretti</name>
    <name type="common">Barrett's horny sponge</name>
    <dbReference type="NCBI Taxonomy" id="519541"/>
    <lineage>
        <taxon>Eukaryota</taxon>
        <taxon>Metazoa</taxon>
        <taxon>Porifera</taxon>
        <taxon>Demospongiae</taxon>
        <taxon>Heteroscleromorpha</taxon>
        <taxon>Tetractinellida</taxon>
        <taxon>Astrophorina</taxon>
        <taxon>Geodiidae</taxon>
        <taxon>Geodia</taxon>
    </lineage>
</organism>
<keyword evidence="8" id="KW-0418">Kinase</keyword>
<keyword evidence="9" id="KW-1185">Reference proteome</keyword>
<dbReference type="InterPro" id="IPR053211">
    <property type="entry name" value="DNA_repair-toleration"/>
</dbReference>
<dbReference type="InterPro" id="IPR001611">
    <property type="entry name" value="Leu-rich_rpt"/>
</dbReference>
<proteinExistence type="predicted"/>
<evidence type="ECO:0000256" key="3">
    <source>
        <dbReference type="ARBA" id="ARBA00022692"/>
    </source>
</evidence>
<name>A0AA35SXU9_GEOBA</name>
<comment type="subcellular location">
    <subcellularLocation>
        <location evidence="1">Membrane</location>
    </subcellularLocation>
</comment>
<gene>
    <name evidence="8" type="ORF">GBAR_LOCUS20905</name>
</gene>
<dbReference type="PANTHER" id="PTHR48060:SF21">
    <property type="entry name" value="L DOMAIN-LIKE PROTEIN"/>
    <property type="match status" value="1"/>
</dbReference>
<dbReference type="SUPFAM" id="SSF52047">
    <property type="entry name" value="RNI-like"/>
    <property type="match status" value="1"/>
</dbReference>
<comment type="caution">
    <text evidence="8">The sequence shown here is derived from an EMBL/GenBank/DDBJ whole genome shotgun (WGS) entry which is preliminary data.</text>
</comment>
<keyword evidence="6" id="KW-1133">Transmembrane helix</keyword>
<keyword evidence="7" id="KW-0472">Membrane</keyword>
<evidence type="ECO:0000256" key="2">
    <source>
        <dbReference type="ARBA" id="ARBA00022614"/>
    </source>
</evidence>
<evidence type="ECO:0000256" key="1">
    <source>
        <dbReference type="ARBA" id="ARBA00004370"/>
    </source>
</evidence>
<dbReference type="GO" id="GO:0016020">
    <property type="term" value="C:membrane"/>
    <property type="evidence" value="ECO:0007669"/>
    <property type="project" value="UniProtKB-SubCell"/>
</dbReference>
<dbReference type="InterPro" id="IPR025875">
    <property type="entry name" value="Leu-rich_rpt_4"/>
</dbReference>
<dbReference type="SMART" id="SM00365">
    <property type="entry name" value="LRR_SD22"/>
    <property type="match status" value="2"/>
</dbReference>
<dbReference type="EMBL" id="CASHTH010002931">
    <property type="protein sequence ID" value="CAI8037383.1"/>
    <property type="molecule type" value="Genomic_DNA"/>
</dbReference>